<reference evidence="1" key="1">
    <citation type="submission" date="2022-08" db="EMBL/GenBank/DDBJ databases">
        <title>Genome Sequence of Lecanicillium fungicola.</title>
        <authorList>
            <person name="Buettner E."/>
        </authorList>
    </citation>
    <scope>NUCLEOTIDE SEQUENCE</scope>
    <source>
        <strain evidence="1">Babe33</strain>
    </source>
</reference>
<accession>A0ACC1NYY2</accession>
<comment type="caution">
    <text evidence="1">The sequence shown here is derived from an EMBL/GenBank/DDBJ whole genome shotgun (WGS) entry which is preliminary data.</text>
</comment>
<protein>
    <submittedName>
        <fullName evidence="1">Uncharacterized protein</fullName>
    </submittedName>
</protein>
<dbReference type="EMBL" id="JANJQO010000022">
    <property type="protein sequence ID" value="KAJ2983634.1"/>
    <property type="molecule type" value="Genomic_DNA"/>
</dbReference>
<keyword evidence="2" id="KW-1185">Reference proteome</keyword>
<organism evidence="1 2">
    <name type="scientific">Zarea fungicola</name>
    <dbReference type="NCBI Taxonomy" id="93591"/>
    <lineage>
        <taxon>Eukaryota</taxon>
        <taxon>Fungi</taxon>
        <taxon>Dikarya</taxon>
        <taxon>Ascomycota</taxon>
        <taxon>Pezizomycotina</taxon>
        <taxon>Sordariomycetes</taxon>
        <taxon>Hypocreomycetidae</taxon>
        <taxon>Hypocreales</taxon>
        <taxon>Cordycipitaceae</taxon>
        <taxon>Zarea</taxon>
    </lineage>
</organism>
<evidence type="ECO:0000313" key="2">
    <source>
        <dbReference type="Proteomes" id="UP001143910"/>
    </source>
</evidence>
<proteinExistence type="predicted"/>
<gene>
    <name evidence="1" type="ORF">NQ176_g547</name>
</gene>
<sequence length="273" mass="29794">MSLPERAIPDSLLEGCHAIVPFIATPYGYTPSLPAGIVFSVFFLAFTALNLFRSIRYRAWPSYMLTICAIGELIGWIGRTWSSRCPYNSQAFPTQEISLVISPVFLAATLYLDLGIFIKLVGDEFSLIKPEWYMRIFLSSDIISLLVQAAGAGIATSEINSEGGNASTGVHIVVGGLAFQCASMTAFIVCFAHFIHSRSRCVPRNDAMVATTAVAVMAVYVRCIYRTVQLAQGFGGYLSVHEGYFIALDAVMIVIAFTGFLLYDPVKLEGVTH</sequence>
<dbReference type="Proteomes" id="UP001143910">
    <property type="component" value="Unassembled WGS sequence"/>
</dbReference>
<name>A0ACC1NYY2_9HYPO</name>
<evidence type="ECO:0000313" key="1">
    <source>
        <dbReference type="EMBL" id="KAJ2983634.1"/>
    </source>
</evidence>